<feature type="compositionally biased region" description="Pro residues" evidence="6">
    <location>
        <begin position="124"/>
        <end position="136"/>
    </location>
</feature>
<accession>A0A5E4PSW6</accession>
<dbReference type="InterPro" id="IPR036390">
    <property type="entry name" value="WH_DNA-bd_sf"/>
</dbReference>
<evidence type="ECO:0000256" key="3">
    <source>
        <dbReference type="ARBA" id="ARBA00023015"/>
    </source>
</evidence>
<evidence type="ECO:0000313" key="10">
    <source>
        <dbReference type="Proteomes" id="UP000324832"/>
    </source>
</evidence>
<dbReference type="InterPro" id="IPR010844">
    <property type="entry name" value="Occludin_ELL"/>
</dbReference>
<keyword evidence="3" id="KW-0805">Transcription regulation</keyword>
<evidence type="ECO:0000259" key="7">
    <source>
        <dbReference type="Pfam" id="PF07303"/>
    </source>
</evidence>
<dbReference type="PANTHER" id="PTHR23288:SF17">
    <property type="entry name" value="RNA POLYMERASE II ELONGATION FACTOR ELL"/>
    <property type="match status" value="1"/>
</dbReference>
<feature type="domain" description="RNA polymerase II elongation factor ELL N-terminal" evidence="8">
    <location>
        <begin position="109"/>
        <end position="231"/>
    </location>
</feature>
<reference evidence="9 10" key="1">
    <citation type="submission" date="2017-07" db="EMBL/GenBank/DDBJ databases">
        <authorList>
            <person name="Talla V."/>
            <person name="Backstrom N."/>
        </authorList>
    </citation>
    <scope>NUCLEOTIDE SEQUENCE [LARGE SCALE GENOMIC DNA]</scope>
</reference>
<dbReference type="Pfam" id="PF10390">
    <property type="entry name" value="ELL"/>
    <property type="match status" value="1"/>
</dbReference>
<dbReference type="PANTHER" id="PTHR23288">
    <property type="entry name" value="OCCLUDIN AND RNA POLYMERASE II ELONGATION FACTOR ELL"/>
    <property type="match status" value="1"/>
</dbReference>
<dbReference type="InterPro" id="IPR031176">
    <property type="entry name" value="ELL/occludin"/>
</dbReference>
<evidence type="ECO:0000256" key="2">
    <source>
        <dbReference type="ARBA" id="ARBA00009171"/>
    </source>
</evidence>
<dbReference type="Gene3D" id="6.10.140.340">
    <property type="match status" value="1"/>
</dbReference>
<protein>
    <recommendedName>
        <fullName evidence="11">RNA polymerase II elongation factor ELL N-terminal domain-containing protein</fullName>
    </recommendedName>
</protein>
<feature type="domain" description="OCEL" evidence="7">
    <location>
        <begin position="298"/>
        <end position="331"/>
    </location>
</feature>
<evidence type="ECO:0008006" key="11">
    <source>
        <dbReference type="Google" id="ProtNLM"/>
    </source>
</evidence>
<dbReference type="GO" id="GO:0032968">
    <property type="term" value="P:positive regulation of transcription elongation by RNA polymerase II"/>
    <property type="evidence" value="ECO:0007669"/>
    <property type="project" value="TreeGrafter"/>
</dbReference>
<proteinExistence type="inferred from homology"/>
<dbReference type="Proteomes" id="UP000324832">
    <property type="component" value="Unassembled WGS sequence"/>
</dbReference>
<dbReference type="InterPro" id="IPR019464">
    <property type="entry name" value="ELL_N"/>
</dbReference>
<evidence type="ECO:0000256" key="4">
    <source>
        <dbReference type="ARBA" id="ARBA00023163"/>
    </source>
</evidence>
<dbReference type="EMBL" id="FZQP02000249">
    <property type="protein sequence ID" value="VVC88174.1"/>
    <property type="molecule type" value="Genomic_DNA"/>
</dbReference>
<comment type="similarity">
    <text evidence="2">Belongs to the ELL/occludin family.</text>
</comment>
<dbReference type="SUPFAM" id="SSF46785">
    <property type="entry name" value="Winged helix' DNA-binding domain"/>
    <property type="match status" value="1"/>
</dbReference>
<evidence type="ECO:0000259" key="8">
    <source>
        <dbReference type="Pfam" id="PF10390"/>
    </source>
</evidence>
<feature type="non-terminal residue" evidence="9">
    <location>
        <position position="1"/>
    </location>
</feature>
<dbReference type="GO" id="GO:0000987">
    <property type="term" value="F:cis-regulatory region sequence-specific DNA binding"/>
    <property type="evidence" value="ECO:0007669"/>
    <property type="project" value="TreeGrafter"/>
</dbReference>
<dbReference type="AlphaFoldDB" id="A0A5E4PSW6"/>
<dbReference type="GO" id="GO:0008023">
    <property type="term" value="C:transcription elongation factor complex"/>
    <property type="evidence" value="ECO:0007669"/>
    <property type="project" value="InterPro"/>
</dbReference>
<dbReference type="Gene3D" id="1.10.10.2670">
    <property type="entry name" value="E3 ubiquitin-protein ligase"/>
    <property type="match status" value="1"/>
</dbReference>
<name>A0A5E4PSW6_9NEOP</name>
<dbReference type="SUPFAM" id="SSF144292">
    <property type="entry name" value="occludin/ELL-like"/>
    <property type="match status" value="1"/>
</dbReference>
<keyword evidence="5" id="KW-0539">Nucleus</keyword>
<organism evidence="9 10">
    <name type="scientific">Leptidea sinapis</name>
    <dbReference type="NCBI Taxonomy" id="189913"/>
    <lineage>
        <taxon>Eukaryota</taxon>
        <taxon>Metazoa</taxon>
        <taxon>Ecdysozoa</taxon>
        <taxon>Arthropoda</taxon>
        <taxon>Hexapoda</taxon>
        <taxon>Insecta</taxon>
        <taxon>Pterygota</taxon>
        <taxon>Neoptera</taxon>
        <taxon>Endopterygota</taxon>
        <taxon>Lepidoptera</taxon>
        <taxon>Glossata</taxon>
        <taxon>Ditrysia</taxon>
        <taxon>Papilionoidea</taxon>
        <taxon>Pieridae</taxon>
        <taxon>Dismorphiinae</taxon>
        <taxon>Leptidea</taxon>
    </lineage>
</organism>
<comment type="subcellular location">
    <subcellularLocation>
        <location evidence="1">Nucleus</location>
    </subcellularLocation>
</comment>
<dbReference type="GO" id="GO:0042795">
    <property type="term" value="P:snRNA transcription by RNA polymerase II"/>
    <property type="evidence" value="ECO:0007669"/>
    <property type="project" value="TreeGrafter"/>
</dbReference>
<feature type="compositionally biased region" description="Basic residues" evidence="6">
    <location>
        <begin position="54"/>
        <end position="69"/>
    </location>
</feature>
<feature type="compositionally biased region" description="Low complexity" evidence="6">
    <location>
        <begin position="137"/>
        <end position="147"/>
    </location>
</feature>
<keyword evidence="10" id="KW-1185">Reference proteome</keyword>
<sequence>RLNGCRVRSSACAAGVLAAAPRGVLSRAGRCRDVCVCTLTTTRTRQPGIACRGPSRRNRANGRRVKLRNTHPMFTNGPASLADRTERPERPERQERTERPDRPERPDRAERPDRPERQEQRPAVVPPVVRPQPQQQPQPHSNQQQRPPSNPDLSRRPIKERLIQLLALKPYKKPELYARLNSEGLKDKERIMVNKILPEIGTLKDNCYHLRRHVWNDVNEDWSFYSEEEKRKKDNGYTLNFTTVKDICPSPVKANGFSRSSPPVVEQASITVKDITNTEPLENTALTSVPEENTTELRVRNDASYQRERRRVNYLHRKLNHIKRMVLQYDRLMRRRSMLC</sequence>
<keyword evidence="4" id="KW-0804">Transcription</keyword>
<dbReference type="InterPro" id="IPR042065">
    <property type="entry name" value="E3_ELL-like"/>
</dbReference>
<gene>
    <name evidence="9" type="ORF">LSINAPIS_LOCUS1606</name>
</gene>
<dbReference type="GO" id="GO:0006368">
    <property type="term" value="P:transcription elongation by RNA polymerase II"/>
    <property type="evidence" value="ECO:0007669"/>
    <property type="project" value="InterPro"/>
</dbReference>
<feature type="compositionally biased region" description="Basic and acidic residues" evidence="6">
    <location>
        <begin position="83"/>
        <end position="120"/>
    </location>
</feature>
<dbReference type="Pfam" id="PF07303">
    <property type="entry name" value="Occludin_ELL"/>
    <property type="match status" value="1"/>
</dbReference>
<feature type="region of interest" description="Disordered" evidence="6">
    <location>
        <begin position="46"/>
        <end position="156"/>
    </location>
</feature>
<evidence type="ECO:0000256" key="6">
    <source>
        <dbReference type="SAM" id="MobiDB-lite"/>
    </source>
</evidence>
<evidence type="ECO:0000313" key="9">
    <source>
        <dbReference type="EMBL" id="VVC88174.1"/>
    </source>
</evidence>
<evidence type="ECO:0000256" key="1">
    <source>
        <dbReference type="ARBA" id="ARBA00004123"/>
    </source>
</evidence>
<evidence type="ECO:0000256" key="5">
    <source>
        <dbReference type="ARBA" id="ARBA00023242"/>
    </source>
</evidence>
<feature type="non-terminal residue" evidence="9">
    <location>
        <position position="340"/>
    </location>
</feature>